<gene>
    <name evidence="1" type="ORF">ALC62_02044</name>
</gene>
<dbReference type="EMBL" id="KQ976933">
    <property type="protein sequence ID" value="KYN07008.1"/>
    <property type="molecule type" value="Genomic_DNA"/>
</dbReference>
<sequence>ETFSRFLLSCFESSKADFAVAAVSSFFRESLRRSSETTFVLVLFPVLSTAISPYLGFLLPSDDEFSDSSFVFSAFEFTCMIVVDPWGVDVFWDSEFSDAIDASVTSATVLSKNSSKVPEIAKFNFITFVLISSASSSTTGFHRGVRYDKNVACVDEAFNGSKNRLSMELPTSSFGTIHEVLRYSSRFAN</sequence>
<dbReference type="Proteomes" id="UP000078542">
    <property type="component" value="Unassembled WGS sequence"/>
</dbReference>
<accession>A0A151INT9</accession>
<keyword evidence="2" id="KW-1185">Reference proteome</keyword>
<dbReference type="AlphaFoldDB" id="A0A151INT9"/>
<protein>
    <submittedName>
        <fullName evidence="1">Uncharacterized protein</fullName>
    </submittedName>
</protein>
<evidence type="ECO:0000313" key="2">
    <source>
        <dbReference type="Proteomes" id="UP000078542"/>
    </source>
</evidence>
<reference evidence="1 2" key="1">
    <citation type="submission" date="2016-03" db="EMBL/GenBank/DDBJ databases">
        <title>Cyphomyrmex costatus WGS genome.</title>
        <authorList>
            <person name="Nygaard S."/>
            <person name="Hu H."/>
            <person name="Boomsma J."/>
            <person name="Zhang G."/>
        </authorList>
    </citation>
    <scope>NUCLEOTIDE SEQUENCE [LARGE SCALE GENOMIC DNA]</scope>
    <source>
        <strain evidence="1">MS0001</strain>
        <tissue evidence="1">Whole body</tissue>
    </source>
</reference>
<organism evidence="1 2">
    <name type="scientific">Cyphomyrmex costatus</name>
    <dbReference type="NCBI Taxonomy" id="456900"/>
    <lineage>
        <taxon>Eukaryota</taxon>
        <taxon>Metazoa</taxon>
        <taxon>Ecdysozoa</taxon>
        <taxon>Arthropoda</taxon>
        <taxon>Hexapoda</taxon>
        <taxon>Insecta</taxon>
        <taxon>Pterygota</taxon>
        <taxon>Neoptera</taxon>
        <taxon>Endopterygota</taxon>
        <taxon>Hymenoptera</taxon>
        <taxon>Apocrita</taxon>
        <taxon>Aculeata</taxon>
        <taxon>Formicoidea</taxon>
        <taxon>Formicidae</taxon>
        <taxon>Myrmicinae</taxon>
        <taxon>Cyphomyrmex</taxon>
    </lineage>
</organism>
<feature type="non-terminal residue" evidence="1">
    <location>
        <position position="1"/>
    </location>
</feature>
<proteinExistence type="predicted"/>
<evidence type="ECO:0000313" key="1">
    <source>
        <dbReference type="EMBL" id="KYN07008.1"/>
    </source>
</evidence>
<name>A0A151INT9_9HYME</name>